<feature type="region of interest" description="Disordered" evidence="2">
    <location>
        <begin position="382"/>
        <end position="402"/>
    </location>
</feature>
<dbReference type="SUPFAM" id="SSF47923">
    <property type="entry name" value="Ypt/Rab-GAP domain of gyp1p"/>
    <property type="match status" value="2"/>
</dbReference>
<feature type="compositionally biased region" description="Basic and acidic residues" evidence="2">
    <location>
        <begin position="2228"/>
        <end position="2241"/>
    </location>
</feature>
<dbReference type="InterPro" id="IPR032738">
    <property type="entry name" value="Tbc1d30_C"/>
</dbReference>
<dbReference type="Pfam" id="PF00566">
    <property type="entry name" value="RabGAP-TBC"/>
    <property type="match status" value="1"/>
</dbReference>
<feature type="compositionally biased region" description="Acidic residues" evidence="2">
    <location>
        <begin position="586"/>
        <end position="596"/>
    </location>
</feature>
<feature type="region of interest" description="Disordered" evidence="2">
    <location>
        <begin position="1022"/>
        <end position="1099"/>
    </location>
</feature>
<feature type="region of interest" description="Disordered" evidence="2">
    <location>
        <begin position="2228"/>
        <end position="2357"/>
    </location>
</feature>
<feature type="compositionally biased region" description="Basic and acidic residues" evidence="2">
    <location>
        <begin position="2337"/>
        <end position="2346"/>
    </location>
</feature>
<comment type="caution">
    <text evidence="4">The sequence shown here is derived from an EMBL/GenBank/DDBJ whole genome shotgun (WGS) entry which is preliminary data.</text>
</comment>
<feature type="region of interest" description="Disordered" evidence="2">
    <location>
        <begin position="849"/>
        <end position="940"/>
    </location>
</feature>
<feature type="domain" description="Rab-GAP TBC" evidence="3">
    <location>
        <begin position="48"/>
        <end position="255"/>
    </location>
</feature>
<dbReference type="PANTHER" id="PTHR13399">
    <property type="entry name" value="TRANSLOCON-ASSOCIATED PROTEIN TRAP , GAMMA SUBUNIT"/>
    <property type="match status" value="1"/>
</dbReference>
<evidence type="ECO:0000256" key="2">
    <source>
        <dbReference type="SAM" id="MobiDB-lite"/>
    </source>
</evidence>
<feature type="region of interest" description="Disordered" evidence="2">
    <location>
        <begin position="462"/>
        <end position="610"/>
    </location>
</feature>
<proteinExistence type="predicted"/>
<feature type="compositionally biased region" description="Basic and acidic residues" evidence="2">
    <location>
        <begin position="2204"/>
        <end position="2213"/>
    </location>
</feature>
<feature type="compositionally biased region" description="Basic and acidic residues" evidence="2">
    <location>
        <begin position="1884"/>
        <end position="1894"/>
    </location>
</feature>
<feature type="region of interest" description="Disordered" evidence="2">
    <location>
        <begin position="1504"/>
        <end position="1770"/>
    </location>
</feature>
<feature type="compositionally biased region" description="Low complexity" evidence="2">
    <location>
        <begin position="514"/>
        <end position="543"/>
    </location>
</feature>
<dbReference type="SMR" id="A0A482WUF9"/>
<dbReference type="InterPro" id="IPR035969">
    <property type="entry name" value="Rab-GAP_TBC_sf"/>
</dbReference>
<evidence type="ECO:0000259" key="3">
    <source>
        <dbReference type="PROSITE" id="PS50086"/>
    </source>
</evidence>
<feature type="compositionally biased region" description="Polar residues" evidence="2">
    <location>
        <begin position="1689"/>
        <end position="1703"/>
    </location>
</feature>
<feature type="region of interest" description="Disordered" evidence="2">
    <location>
        <begin position="2094"/>
        <end position="2139"/>
    </location>
</feature>
<evidence type="ECO:0000256" key="1">
    <source>
        <dbReference type="ARBA" id="ARBA00067508"/>
    </source>
</evidence>
<dbReference type="OrthoDB" id="289721at2759"/>
<feature type="compositionally biased region" description="Basic and acidic residues" evidence="2">
    <location>
        <begin position="1562"/>
        <end position="1591"/>
    </location>
</feature>
<dbReference type="STRING" id="195883.A0A482WUF9"/>
<dbReference type="EMBL" id="QKKF02024879">
    <property type="protein sequence ID" value="RZF37227.1"/>
    <property type="molecule type" value="Genomic_DNA"/>
</dbReference>
<feature type="compositionally biased region" description="Polar residues" evidence="2">
    <location>
        <begin position="382"/>
        <end position="400"/>
    </location>
</feature>
<evidence type="ECO:0000313" key="5">
    <source>
        <dbReference type="Proteomes" id="UP000291343"/>
    </source>
</evidence>
<feature type="region of interest" description="Disordered" evidence="2">
    <location>
        <begin position="804"/>
        <end position="837"/>
    </location>
</feature>
<feature type="compositionally biased region" description="Low complexity" evidence="2">
    <location>
        <begin position="916"/>
        <end position="938"/>
    </location>
</feature>
<feature type="compositionally biased region" description="Low complexity" evidence="2">
    <location>
        <begin position="2097"/>
        <end position="2106"/>
    </location>
</feature>
<dbReference type="SMART" id="SM00164">
    <property type="entry name" value="TBC"/>
    <property type="match status" value="1"/>
</dbReference>
<sequence length="2357" mass="263024">MTGLFSSLKTLVHGEDTSLRFSVNPGAGDTGFKQWLSGMKMVAQLPEGIPQEFRRTLWLTLAEKHLASRGVDWAKAQRACFNEWANPDDEELGVQIVKDLHRTGCSLFCGVSGQHNQAVLRRVLLAYARWNKAVGYCQGFNMLAALILQVMDRSEADSVKVMIYLIEGVLPESYFANNLRGLSVDMAVFRDLLRLKLPVLSKHLEQLQCDSKDAGSSYEPPLTNVFTMQWFLTLFCNCLPQETVLRVWDLIFLEGNSVLLRTALAIWSTLSDRILSVESADEFYSIMGVLTREMLEFGLMDTNNLIKAVVTITLPELNEMRERYMYNITPWTQSVSTVARRGWRLFYNRVSTRIIDSSNNLFLSPIQTFYLCVLDESSAQQGANSSREGTMSPSRQVHTLQSERERVVMDISALKKQYSKLRERQRQAHIIFTAACSGQSIVGTPPSTAMNHLLLGKSALVNNKGRRLGPPPGAVPTNAKPPQADKDKSENSRASSETLHWKDERKSKAQQKTEPSSPGSDESPSTSSCSSRRGSHSSSTSTELCDEPGRTSDSEDQSNSLSECHDPSARPLSRNSLQQHPHLSDFSEEEDEPDKEETEHKKVQMIDENVQETCSKNKEVICEVGKSSSANKEVICEVEKTSSKNKGVVCELGKTSSGNKEVVCEVGKTSSENKEVICEVEKTSSKNMEVVCEVEKPSSKNMEVVCEVGKNIDTAGNPSLCSSGDQFVISLNKNGESDVSEVEKNALSEKECGTGEAVSLRIESPDPTKTKGKLPSPVNNLGATSLVTQDGLKVESSVPIKLPSHVKDVDSTSLAKPESSKMEYSVSSNTKLPSSIEDLDYTLSDTVELKSADSTKSKLPSPIKVSRSSGSGSVRSKLPSPIKNVDSTTSVTIPSPLKQESPSSFLKSPPPTIRTPVSPLKSPHSLKSPRSPKSPLSPNCVQNAPVSPQVKDHDALDKVLFPFDRDYLTKYGSEDSDHICISSCPASPCAYINELHVDNKKRLSDTTMRYYDFPNTGSGINSRKTSSVLSQISPCELNEEEEDELERELAEEKERAKAERLKDPLSFSSDETAETGSLGDSGNASQKQRKSVTLEEVDSSEEKDLQLRKMWLESCSKDEISVFVETVPAKNDEELITVEPTVEIIIDSNSCDDIKSYDDLYSATTKNESVDLSNQITLTNDLSKSNTTEGNNSVNEVSSLVGDRAIEKSNKDVLDTIFGSNESSPMRLSPEASTICADISDEQLRISDSSPSPTIRASLETSPTLTGRRGSEVILNQILKENLEIIQKIQHTRRNTLILHKEDLSDVEDTKNEEIEKGGEDSDKDITTIDKIYKNDTKSEELTCEEITKKFDDLTTLTTSIDDNFTKFKEPVCEEIIDKFDGLKKFSIDNEDEKDKFGVNNFNEKSVSYEINMRDNTQISRTTTTPHNKDFSTDVIVKNDYCKVDSSQQSVRKGESVDNVEICLSAIKSCDKTDSVDVEYTLEKDKSVEKDVYDKERLDSNKVGVSNANLENSNTALGSVNVNNSTGNKNLNTSTGNQNTSSSTGTSNQSVEEDSSAGSRGGKQDKDSDESRRRSNDSEIPSTERDTDSSRKQARFRFLEQSSSTISSASLDISSDLSSRKFSSDIEASLESGAEQQKPITRKLTTKVSKSRSSLEDVDDDELPQSRKTSEVVETRLSGDLHERGFRRNYSTTSDETELSTFDRSFVSEYEQHKKAPSRKHTDPDETPESYCSQMRQQYNRSRKPSQEVSHYSTEYSLDNDDGKTDSKPTKLTQHYSFEYTSQKKVSDPSFYDFKTRRTSYSLDSAPLVTESRVDTWQAENLDSAKGSRTSMLSGSDGGVKDINKEVDDVSKFKRWKSYSVDTPDDKASKYSYRRSWSPTSKCAGEDVMTKSEMNRSSSSSSYDFEDDASTSRIKHEGKKTSGYRSTDEEDVERKWLKDGSGRLFDEDNDDDFLSKYVTRRGDLITDLQEPKTSSMSAYSSSKRFNYNDRRYTIEDRLASREGNSYRSLSPQTDLLSSESGKKLGDDFERWRRNRTRSVSPKPDTKPAEDSSSSSYGLNRYKSSYRCEYTSIDELPNKIDDGFLGRVRLESTRTVASSPSSLTSSPVRTAGKKSEEYSPQSSMRFRRSATIAEDDRGGLDISSRTHLSRIDSDDVSTYKVLSKSKTVDYDDSRSSLYSREPSLRISSTRLLSSDEGIYRSGGGLEDRERRSRWKSNEELLEEVDDLKPEEDTYRLRSKYDTSKYSTSKDYSYYSSGRCEDRDIVSPPRRTSPLARKDHELSTSSIPSRKYESESKLPLEVVPTKGQLSNSRSSTTSKDFDRSPPTSPTKFKPFPSRISDRQPKELGVRLGMYSPSTK</sequence>
<feature type="compositionally biased region" description="Basic and acidic residues" evidence="2">
    <location>
        <begin position="1710"/>
        <end position="1724"/>
    </location>
</feature>
<dbReference type="PANTHER" id="PTHR13399:SF4">
    <property type="entry name" value="TBC1 DOMAIN FAMILY MEMBER 30"/>
    <property type="match status" value="1"/>
</dbReference>
<feature type="compositionally biased region" description="Polar residues" evidence="2">
    <location>
        <begin position="2003"/>
        <end position="2019"/>
    </location>
</feature>
<dbReference type="PROSITE" id="PS50086">
    <property type="entry name" value="TBC_RABGAP"/>
    <property type="match status" value="1"/>
</dbReference>
<dbReference type="FunFam" id="1.10.8.270:FF:000009">
    <property type="entry name" value="TBC1 domain family member 30"/>
    <property type="match status" value="1"/>
</dbReference>
<dbReference type="Pfam" id="PF15733">
    <property type="entry name" value="DUF4682"/>
    <property type="match status" value="1"/>
</dbReference>
<feature type="compositionally biased region" description="Low complexity" evidence="2">
    <location>
        <begin position="2242"/>
        <end position="2255"/>
    </location>
</feature>
<protein>
    <recommendedName>
        <fullName evidence="1">TBC1 domain family member 30</fullName>
    </recommendedName>
</protein>
<feature type="compositionally biased region" description="Polar residues" evidence="2">
    <location>
        <begin position="1066"/>
        <end position="1086"/>
    </location>
</feature>
<feature type="compositionally biased region" description="Basic and acidic residues" evidence="2">
    <location>
        <begin position="2020"/>
        <end position="2031"/>
    </location>
</feature>
<dbReference type="Gene3D" id="1.10.472.80">
    <property type="entry name" value="Ypt/Rab-GAP domain of gyp1p, domain 3"/>
    <property type="match status" value="1"/>
</dbReference>
<feature type="region of interest" description="Disordered" evidence="2">
    <location>
        <begin position="2003"/>
        <end position="2057"/>
    </location>
</feature>
<name>A0A482WUF9_LAOST</name>
<feature type="region of interest" description="Disordered" evidence="2">
    <location>
        <begin position="2194"/>
        <end position="2213"/>
    </location>
</feature>
<dbReference type="GO" id="GO:0005783">
    <property type="term" value="C:endoplasmic reticulum"/>
    <property type="evidence" value="ECO:0007669"/>
    <property type="project" value="TreeGrafter"/>
</dbReference>
<feature type="compositionally biased region" description="Basic and acidic residues" evidence="2">
    <location>
        <begin position="1664"/>
        <end position="1686"/>
    </location>
</feature>
<reference evidence="4 5" key="1">
    <citation type="journal article" date="2017" name="Gigascience">
        <title>Genome sequence of the small brown planthopper, Laodelphax striatellus.</title>
        <authorList>
            <person name="Zhu J."/>
            <person name="Jiang F."/>
            <person name="Wang X."/>
            <person name="Yang P."/>
            <person name="Bao Y."/>
            <person name="Zhao W."/>
            <person name="Wang W."/>
            <person name="Lu H."/>
            <person name="Wang Q."/>
            <person name="Cui N."/>
            <person name="Li J."/>
            <person name="Chen X."/>
            <person name="Luo L."/>
            <person name="Yu J."/>
            <person name="Kang L."/>
            <person name="Cui F."/>
        </authorList>
    </citation>
    <scope>NUCLEOTIDE SEQUENCE [LARGE SCALE GENOMIC DNA]</scope>
    <source>
        <strain evidence="4">Lst14</strain>
    </source>
</reference>
<feature type="compositionally biased region" description="Acidic residues" evidence="2">
    <location>
        <begin position="1037"/>
        <end position="1046"/>
    </location>
</feature>
<gene>
    <name evidence="4" type="ORF">LSTR_LSTR013404</name>
</gene>
<keyword evidence="5" id="KW-1185">Reference proteome</keyword>
<feature type="compositionally biased region" description="Polar residues" evidence="2">
    <location>
        <begin position="1022"/>
        <end position="1033"/>
    </location>
</feature>
<evidence type="ECO:0000313" key="4">
    <source>
        <dbReference type="EMBL" id="RZF37227.1"/>
    </source>
</evidence>
<dbReference type="InParanoid" id="A0A482WUF9"/>
<organism evidence="4 5">
    <name type="scientific">Laodelphax striatellus</name>
    <name type="common">Small brown planthopper</name>
    <name type="synonym">Delphax striatella</name>
    <dbReference type="NCBI Taxonomy" id="195883"/>
    <lineage>
        <taxon>Eukaryota</taxon>
        <taxon>Metazoa</taxon>
        <taxon>Ecdysozoa</taxon>
        <taxon>Arthropoda</taxon>
        <taxon>Hexapoda</taxon>
        <taxon>Insecta</taxon>
        <taxon>Pterygota</taxon>
        <taxon>Neoptera</taxon>
        <taxon>Paraneoptera</taxon>
        <taxon>Hemiptera</taxon>
        <taxon>Auchenorrhyncha</taxon>
        <taxon>Fulgoroidea</taxon>
        <taxon>Delphacidae</taxon>
        <taxon>Criomorphinae</taxon>
        <taxon>Laodelphax</taxon>
    </lineage>
</organism>
<feature type="compositionally biased region" description="Basic and acidic residues" evidence="2">
    <location>
        <begin position="1047"/>
        <end position="1063"/>
    </location>
</feature>
<feature type="region of interest" description="Disordered" evidence="2">
    <location>
        <begin position="1824"/>
        <end position="1843"/>
    </location>
</feature>
<dbReference type="InterPro" id="IPR000195">
    <property type="entry name" value="Rab-GAP-TBC_dom"/>
</dbReference>
<feature type="compositionally biased region" description="Polar residues" evidence="2">
    <location>
        <begin position="2305"/>
        <end position="2316"/>
    </location>
</feature>
<dbReference type="Proteomes" id="UP000291343">
    <property type="component" value="Unassembled WGS sequence"/>
</dbReference>
<feature type="compositionally biased region" description="Polar residues" evidence="2">
    <location>
        <begin position="1504"/>
        <end position="1531"/>
    </location>
</feature>
<dbReference type="Gene3D" id="1.10.8.270">
    <property type="entry name" value="putative rabgap domain of human tbc1 domain family member 14 like domains"/>
    <property type="match status" value="1"/>
</dbReference>
<feature type="compositionally biased region" description="Polar residues" evidence="2">
    <location>
        <begin position="885"/>
        <end position="906"/>
    </location>
</feature>
<feature type="compositionally biased region" description="Low complexity" evidence="2">
    <location>
        <begin position="864"/>
        <end position="877"/>
    </location>
</feature>
<feature type="compositionally biased region" description="Polar residues" evidence="2">
    <location>
        <begin position="1747"/>
        <end position="1757"/>
    </location>
</feature>
<feature type="compositionally biased region" description="Polar residues" evidence="2">
    <location>
        <begin position="1730"/>
        <end position="1740"/>
    </location>
</feature>
<accession>A0A482WUF9</accession>
<feature type="region of interest" description="Disordered" evidence="2">
    <location>
        <begin position="1860"/>
        <end position="1933"/>
    </location>
</feature>
<feature type="compositionally biased region" description="Low complexity" evidence="2">
    <location>
        <begin position="1602"/>
        <end position="1617"/>
    </location>
</feature>
<dbReference type="FunFam" id="1.10.472.80:FF:000011">
    <property type="entry name" value="TBC1 domain family member 30"/>
    <property type="match status" value="1"/>
</dbReference>
<feature type="compositionally biased region" description="Low complexity" evidence="2">
    <location>
        <begin position="1532"/>
        <end position="1550"/>
    </location>
</feature>